<dbReference type="PROSITE" id="PS51898">
    <property type="entry name" value="TYR_RECOMBINASE"/>
    <property type="match status" value="1"/>
</dbReference>
<sequence length="1883" mass="209894">MSQVAIRGAIVLTGGITFGSLLKGWLAIEGVKVLGQSAHQLIHIADQLGDQFERLHLFAFYLGGFYIAFELRKELIWLLQFLLWVVHCFSVWLHRCGLFDLQCAGQQRATSSHCESEHCDLTCQLMAVAEGFLLLERSGEWDEVWSTGVVQGSSELLVRTTSGDGDEWIWSLVQCIPASIRIPVGMGAGRTPPAGIAAATVNWICPPENVNVKWAPTQDQINALRQEGQLLGVQLARQGIQSFPITVPGTGMDLVKLDLGAVAPGGALVQQPAVAAGALGPAGVADGGQVRPDPFNMQSLSEAIQELKEMSRSTRSSRSSSSNSSGLLRWRDKAKSRKLDYDEVHAVDAQKFKRKGELLAYATKHPGALSAHFLASIYARLSKGRMTKSSQLREANVVQWASQHSGLTEIRDVREVLTLAEAMDCINRREISRAMDVLAQRILAIQQAKRKGGSWEKAECIDQLEHAGSHQLAGRFRKAVARWQGRNGAPVSGTQFLCMVFTSVEQIFAHSGSVHSFGQYLWNLGASPSKLKRNLEFGVGFRKDHDRGYSLQHVFPLPPMINKGKVEKYVMGDLSAGDHLLVARGCNIVQALLNMLYGGRGGRSTFVTAAQHRVQTRLRSGWESMMVDFKPQDLGEIQEFLKHSQHYAGGGVAIPLGERGGVPASAATVDLQSLFQHDHPQFAQQVMEPSALLLPSRLRPRRVKRGHTWLHKSYPMLVRKNVKTGLHVLKRESQVAKHRGVLCLTGAFAVPKDIDEDRVITDPSVNQLIDPLKLPRPRFAYIPKLRVVMVPKSGKILVSKRDARHYFHSLQVGKKWQKWLCGPPIVLDNGQRRYPASRTAPMGFGPSAGWAQQVTDMATDDSHMPAERRLHPDRFAPSELPIWGSICDDIWALEHAGRNDQPLVGPRWLSDAEEAWKGYGVHPNSKKSVNAEPGHEVQGVHVDPDEHWVGVSMAKRQSLFQATFHILAQHKVLLGDVERLVGKFGYSHACRPVMRSVFDFTYGWLEKQRQSKTRRIQIPDDVWTEIFMAAMLLPYCQFNLSAPFSSRVECTDASMTGLGRAWATMPPDLVQLMAQLSDHNGVYTNLSLPYGIGLTEEHTCPLRRLQLPRDRFHWHKIGAPSRPRYIFLGEADAALWCAEDRLRRPVDDGCRFVHPMDSASCVGAFCKGRSASHLLNVRCQRMCAICTAGGHEVFYPWVPSGDNPADEPSRRFEGEAHQIEGSSSNITSMLHSSQQLASDDLPAIETVMLDPFALKGWAGGEKVFVHLCSGASRDDDLVSWVERLASDQGFHLVGLRVDPLCAWAENVVQDEFHCHDLLNMEHGHALLRLFHSRRVVGVFASPPRSTFSAARHRRLKPGTWGPRPLRSRADVWRPLKNLRPKEVLAVAIGSVLALLCIGLLGEGRMFGAWVGFEHPHDRGRDPFPSVFRSVEMKILKQIFGLSYFRVDQCMFEAFTKKPTGLVLPKACSSVVRCCNHPFKHEQLSGFNPITSEFGTTAAAKCPSGNLWSALGMHTYMVTSVPMLRVSTLWISTWVLILGLAQSVQLGNGHPRVERFLLSALKDVTKAKYQQAIDLLNRELQSTGVDWSGMSEEQQDYFLAEWLIDGYEQGFGRSDYGSLLSALGRMYPRCKYKIAWKVFDVWGSLQPPQQAAAAPPELVTAMMVASFALNRYPLAIIICICYAGLLRVGEALQLKWKDVFVGAGGLTLCLGNTKRGMEQKVVITNTLVIQWFMRFQQITGWDDKEHLVFNMSYASVLRWVKKLASMLQAEGISLTTHSFRRSGASELSRRGVPIADIMLFGRWLSDRSAREYIRKGEVAILRSNQLLGPAVRDVWLRWCKLVPHVWLLQKSLSPMDDPVNLTRVTTDSCGRLQSFLFAAFDVKL</sequence>
<dbReference type="Proteomes" id="UP001152797">
    <property type="component" value="Unassembled WGS sequence"/>
</dbReference>
<keyword evidence="3" id="KW-0472">Membrane</keyword>
<evidence type="ECO:0000256" key="2">
    <source>
        <dbReference type="SAM" id="MobiDB-lite"/>
    </source>
</evidence>
<feature type="domain" description="Tyr recombinase" evidence="4">
    <location>
        <begin position="1644"/>
        <end position="1827"/>
    </location>
</feature>
<dbReference type="EMBL" id="CAMXCT030002019">
    <property type="protein sequence ID" value="CAL4782300.1"/>
    <property type="molecule type" value="Genomic_DNA"/>
</dbReference>
<dbReference type="InterPro" id="IPR011010">
    <property type="entry name" value="DNA_brk_join_enz"/>
</dbReference>
<dbReference type="EMBL" id="CAMXCT010002019">
    <property type="protein sequence ID" value="CAI3994988.1"/>
    <property type="molecule type" value="Genomic_DNA"/>
</dbReference>
<evidence type="ECO:0000313" key="5">
    <source>
        <dbReference type="EMBL" id="CAI3994988.1"/>
    </source>
</evidence>
<dbReference type="PANTHER" id="PTHR34605">
    <property type="entry name" value="PHAGE_INTEGRASE DOMAIN-CONTAINING PROTEIN"/>
    <property type="match status" value="1"/>
</dbReference>
<dbReference type="PANTHER" id="PTHR34605:SF4">
    <property type="entry name" value="DNA ADENINE METHYLTRANSFERASE"/>
    <property type="match status" value="1"/>
</dbReference>
<keyword evidence="7" id="KW-1185">Reference proteome</keyword>
<organism evidence="5">
    <name type="scientific">Cladocopium goreaui</name>
    <dbReference type="NCBI Taxonomy" id="2562237"/>
    <lineage>
        <taxon>Eukaryota</taxon>
        <taxon>Sar</taxon>
        <taxon>Alveolata</taxon>
        <taxon>Dinophyceae</taxon>
        <taxon>Suessiales</taxon>
        <taxon>Symbiodiniaceae</taxon>
        <taxon>Cladocopium</taxon>
    </lineage>
</organism>
<dbReference type="GO" id="GO:0003677">
    <property type="term" value="F:DNA binding"/>
    <property type="evidence" value="ECO:0007669"/>
    <property type="project" value="InterPro"/>
</dbReference>
<evidence type="ECO:0000256" key="3">
    <source>
        <dbReference type="SAM" id="Phobius"/>
    </source>
</evidence>
<evidence type="ECO:0000256" key="1">
    <source>
        <dbReference type="ARBA" id="ARBA00023172"/>
    </source>
</evidence>
<dbReference type="CDD" id="cd00397">
    <property type="entry name" value="DNA_BRE_C"/>
    <property type="match status" value="1"/>
</dbReference>
<dbReference type="GO" id="GO:0006310">
    <property type="term" value="P:DNA recombination"/>
    <property type="evidence" value="ECO:0007669"/>
    <property type="project" value="UniProtKB-KW"/>
</dbReference>
<reference evidence="6 7" key="2">
    <citation type="submission" date="2024-05" db="EMBL/GenBank/DDBJ databases">
        <authorList>
            <person name="Chen Y."/>
            <person name="Shah S."/>
            <person name="Dougan E. K."/>
            <person name="Thang M."/>
            <person name="Chan C."/>
        </authorList>
    </citation>
    <scope>NUCLEOTIDE SEQUENCE [LARGE SCALE GENOMIC DNA]</scope>
</reference>
<evidence type="ECO:0000259" key="4">
    <source>
        <dbReference type="PROSITE" id="PS51898"/>
    </source>
</evidence>
<feature type="compositionally biased region" description="Low complexity" evidence="2">
    <location>
        <begin position="313"/>
        <end position="325"/>
    </location>
</feature>
<accession>A0A9P1CQ86</accession>
<dbReference type="GO" id="GO:0015074">
    <property type="term" value="P:DNA integration"/>
    <property type="evidence" value="ECO:0007669"/>
    <property type="project" value="InterPro"/>
</dbReference>
<dbReference type="Pfam" id="PF00589">
    <property type="entry name" value="Phage_integrase"/>
    <property type="match status" value="1"/>
</dbReference>
<dbReference type="InterPro" id="IPR013762">
    <property type="entry name" value="Integrase-like_cat_sf"/>
</dbReference>
<dbReference type="EMBL" id="CAMXCT020002019">
    <property type="protein sequence ID" value="CAL1148363.1"/>
    <property type="molecule type" value="Genomic_DNA"/>
</dbReference>
<dbReference type="Gene3D" id="1.10.443.10">
    <property type="entry name" value="Intergrase catalytic core"/>
    <property type="match status" value="1"/>
</dbReference>
<keyword evidence="3" id="KW-1133">Transmembrane helix</keyword>
<proteinExistence type="predicted"/>
<evidence type="ECO:0000313" key="6">
    <source>
        <dbReference type="EMBL" id="CAL4782300.1"/>
    </source>
</evidence>
<dbReference type="InterPro" id="IPR002104">
    <property type="entry name" value="Integrase_catalytic"/>
</dbReference>
<comment type="caution">
    <text evidence="5">The sequence shown here is derived from an EMBL/GenBank/DDBJ whole genome shotgun (WGS) entry which is preliminary data.</text>
</comment>
<reference evidence="5" key="1">
    <citation type="submission" date="2022-10" db="EMBL/GenBank/DDBJ databases">
        <authorList>
            <person name="Chen Y."/>
            <person name="Dougan E. K."/>
            <person name="Chan C."/>
            <person name="Rhodes N."/>
            <person name="Thang M."/>
        </authorList>
    </citation>
    <scope>NUCLEOTIDE SEQUENCE</scope>
</reference>
<protein>
    <recommendedName>
        <fullName evidence="4">Tyr recombinase domain-containing protein</fullName>
    </recommendedName>
</protein>
<feature type="transmembrane region" description="Helical" evidence="3">
    <location>
        <begin position="75"/>
        <end position="93"/>
    </location>
</feature>
<dbReference type="SUPFAM" id="SSF56349">
    <property type="entry name" value="DNA breaking-rejoining enzymes"/>
    <property type="match status" value="1"/>
</dbReference>
<keyword evidence="1" id="KW-0233">DNA recombination</keyword>
<name>A0A9P1CQ86_9DINO</name>
<dbReference type="InterPro" id="IPR052925">
    <property type="entry name" value="Phage_Integrase-like_Recomb"/>
</dbReference>
<evidence type="ECO:0000313" key="7">
    <source>
        <dbReference type="Proteomes" id="UP001152797"/>
    </source>
</evidence>
<feature type="region of interest" description="Disordered" evidence="2">
    <location>
        <begin position="307"/>
        <end position="329"/>
    </location>
</feature>
<keyword evidence="3" id="KW-0812">Transmembrane</keyword>
<gene>
    <name evidence="5" type="ORF">C1SCF055_LOCUS21597</name>
</gene>